<organism evidence="2 3">
    <name type="scientific">Forsythia ovata</name>
    <dbReference type="NCBI Taxonomy" id="205694"/>
    <lineage>
        <taxon>Eukaryota</taxon>
        <taxon>Viridiplantae</taxon>
        <taxon>Streptophyta</taxon>
        <taxon>Embryophyta</taxon>
        <taxon>Tracheophyta</taxon>
        <taxon>Spermatophyta</taxon>
        <taxon>Magnoliopsida</taxon>
        <taxon>eudicotyledons</taxon>
        <taxon>Gunneridae</taxon>
        <taxon>Pentapetalae</taxon>
        <taxon>asterids</taxon>
        <taxon>lamiids</taxon>
        <taxon>Lamiales</taxon>
        <taxon>Oleaceae</taxon>
        <taxon>Forsythieae</taxon>
        <taxon>Forsythia</taxon>
    </lineage>
</organism>
<feature type="compositionally biased region" description="Polar residues" evidence="1">
    <location>
        <begin position="1"/>
        <end position="10"/>
    </location>
</feature>
<accession>A0ABD1X4D5</accession>
<reference evidence="3" key="1">
    <citation type="submission" date="2024-07" db="EMBL/GenBank/DDBJ databases">
        <title>Two chromosome-level genome assemblies of Korean endemic species Abeliophyllum distichum and Forsythia ovata (Oleaceae).</title>
        <authorList>
            <person name="Jang H."/>
        </authorList>
    </citation>
    <scope>NUCLEOTIDE SEQUENCE [LARGE SCALE GENOMIC DNA]</scope>
</reference>
<evidence type="ECO:0000256" key="1">
    <source>
        <dbReference type="SAM" id="MobiDB-lite"/>
    </source>
</evidence>
<dbReference type="Proteomes" id="UP001604277">
    <property type="component" value="Unassembled WGS sequence"/>
</dbReference>
<comment type="caution">
    <text evidence="2">The sequence shown here is derived from an EMBL/GenBank/DDBJ whole genome shotgun (WGS) entry which is preliminary data.</text>
</comment>
<proteinExistence type="predicted"/>
<feature type="region of interest" description="Disordered" evidence="1">
    <location>
        <begin position="1"/>
        <end position="51"/>
    </location>
</feature>
<gene>
    <name evidence="2" type="ORF">Fot_01576</name>
</gene>
<feature type="compositionally biased region" description="Basic and acidic residues" evidence="1">
    <location>
        <begin position="75"/>
        <end position="88"/>
    </location>
</feature>
<name>A0ABD1X4D5_9LAMI</name>
<feature type="region of interest" description="Disordered" evidence="1">
    <location>
        <begin position="75"/>
        <end position="105"/>
    </location>
</feature>
<sequence>MATWNATIEYSRNEEAENNDLHMGSELSKESENAAKYDDSEENEKEKQQEIDWNENIAFNKAMDLDGFEFKKSSLSVEEAKPKGDNDGGGKSGGHFRGRRGGGRF</sequence>
<dbReference type="EMBL" id="JBFOLJ010000001">
    <property type="protein sequence ID" value="KAL2556837.1"/>
    <property type="molecule type" value="Genomic_DNA"/>
</dbReference>
<dbReference type="AlphaFoldDB" id="A0ABD1X4D5"/>
<feature type="compositionally biased region" description="Basic residues" evidence="1">
    <location>
        <begin position="94"/>
        <end position="105"/>
    </location>
</feature>
<evidence type="ECO:0000313" key="2">
    <source>
        <dbReference type="EMBL" id="KAL2556837.1"/>
    </source>
</evidence>
<evidence type="ECO:0000313" key="3">
    <source>
        <dbReference type="Proteomes" id="UP001604277"/>
    </source>
</evidence>
<keyword evidence="3" id="KW-1185">Reference proteome</keyword>
<feature type="compositionally biased region" description="Basic and acidic residues" evidence="1">
    <location>
        <begin position="27"/>
        <end position="50"/>
    </location>
</feature>
<protein>
    <submittedName>
        <fullName evidence="2">Uncharacterized protein</fullName>
    </submittedName>
</protein>